<evidence type="ECO:0000313" key="5">
    <source>
        <dbReference type="Proteomes" id="UP001209878"/>
    </source>
</evidence>
<dbReference type="Gene3D" id="1.25.10.10">
    <property type="entry name" value="Leucine-rich Repeat Variant"/>
    <property type="match status" value="1"/>
</dbReference>
<evidence type="ECO:0000256" key="3">
    <source>
        <dbReference type="ARBA" id="ARBA00061308"/>
    </source>
</evidence>
<comment type="subcellular location">
    <subcellularLocation>
        <location evidence="1">Cytoplasm</location>
    </subcellularLocation>
</comment>
<proteinExistence type="inferred from homology"/>
<dbReference type="GO" id="GO:0006974">
    <property type="term" value="P:DNA damage response"/>
    <property type="evidence" value="ECO:0007669"/>
    <property type="project" value="InterPro"/>
</dbReference>
<evidence type="ECO:0008006" key="6">
    <source>
        <dbReference type="Google" id="ProtNLM"/>
    </source>
</evidence>
<dbReference type="InterPro" id="IPR038904">
    <property type="entry name" value="BRAT1"/>
</dbReference>
<dbReference type="EMBL" id="JAODUO010000497">
    <property type="protein sequence ID" value="KAK2179334.1"/>
    <property type="molecule type" value="Genomic_DNA"/>
</dbReference>
<sequence>MPIPDVLTEKVNRLLTLLTCYKLPNDDTLLEKLLNWIDGVVHRTVKCKDRSQDSAWLFLQDISAVEFLKTCSRMSDSNVELLTFALKLCGCVVDVYFTELETNHTISALLQNALMPDHWDHPSVRCALLQMLHSVWQTQTGRCWFSQKDCMTQVKRCIFDSSIFVVNAAIKLMSLCIVDLTNDEPTDMDGLLDFVMQPLHSDTSLSQGDSNVTQTTVPLQQSLAVLQGVCKDRQLAELLLCERDLIGCLCKVLLLRTDCAKSYEATLDLISVLFTADAVSEVHRLHLKTTALSLAESGHFLAALQLTRRLLQSSSETYTSDLGLTELLQSPLKVTVGENQQHLTDALWEHMKRTLVDRRAHTQLLRESLTALRDLKVQQDCLPLLAALLTYTQKEADPGSSPLVTNVMGCSKVQQLTLDVLCRILEDDNLEATTEVTLQIFQCCVTFLNSSLTSAAMCGKTFQCLCLVLRHLSHLSQLHPAVDGREEEAGGVLDLLHVTLQRSLCDMKWETRDSAVEFVGSLVSQMSGSDVIVEWVIDRGVVEGVWQCVMDGESYVRAAALTSLGLLSEVSRVWEHISVTIGQNDVVEKVTAIVQNDTEAFARRAAIDLLAKLWRQDLVDSTRSHDIEKVMRNAIYDFDWEVKLRVLTFWEQVQGALGPQPVKPDGTKRGHDDITSVLQPLCDCGGLTVLLEAFDDYDKAVQKKACVMLRTLKTSYALNDIEPIPEDAKYTVCGQDSVNEHGVSKTTKKVASRDVAEFIRWLSSVDLDSVCVRADQSIDGYADNPQSLVDDLLTSLERIEHMTDTDGEESGEENVIDCY</sequence>
<gene>
    <name evidence="4" type="ORF">NP493_498g02039</name>
</gene>
<dbReference type="AlphaFoldDB" id="A0AAD9NTZ3"/>
<evidence type="ECO:0000313" key="4">
    <source>
        <dbReference type="EMBL" id="KAK2179334.1"/>
    </source>
</evidence>
<dbReference type="SUPFAM" id="SSF48371">
    <property type="entry name" value="ARM repeat"/>
    <property type="match status" value="1"/>
</dbReference>
<keyword evidence="5" id="KW-1185">Reference proteome</keyword>
<dbReference type="GO" id="GO:0005634">
    <property type="term" value="C:nucleus"/>
    <property type="evidence" value="ECO:0007669"/>
    <property type="project" value="TreeGrafter"/>
</dbReference>
<dbReference type="GO" id="GO:0008283">
    <property type="term" value="P:cell population proliferation"/>
    <property type="evidence" value="ECO:0007669"/>
    <property type="project" value="InterPro"/>
</dbReference>
<dbReference type="InterPro" id="IPR016024">
    <property type="entry name" value="ARM-type_fold"/>
</dbReference>
<dbReference type="GO" id="GO:0005737">
    <property type="term" value="C:cytoplasm"/>
    <property type="evidence" value="ECO:0007669"/>
    <property type="project" value="UniProtKB-SubCell"/>
</dbReference>
<evidence type="ECO:0000256" key="1">
    <source>
        <dbReference type="ARBA" id="ARBA00004496"/>
    </source>
</evidence>
<keyword evidence="2" id="KW-0963">Cytoplasm</keyword>
<dbReference type="PANTHER" id="PTHR21331:SF2">
    <property type="entry name" value="BRCA1-ASSOCIATED ATM ACTIVATOR 1"/>
    <property type="match status" value="1"/>
</dbReference>
<dbReference type="Proteomes" id="UP001209878">
    <property type="component" value="Unassembled WGS sequence"/>
</dbReference>
<dbReference type="InterPro" id="IPR011989">
    <property type="entry name" value="ARM-like"/>
</dbReference>
<protein>
    <recommendedName>
        <fullName evidence="6">BRCA1-associated ATM activator 1</fullName>
    </recommendedName>
</protein>
<accession>A0AAD9NTZ3</accession>
<dbReference type="PANTHER" id="PTHR21331">
    <property type="entry name" value="BRCA1-ASSOCIATED ATM ACTIVATOR 1"/>
    <property type="match status" value="1"/>
</dbReference>
<organism evidence="4 5">
    <name type="scientific">Ridgeia piscesae</name>
    <name type="common">Tubeworm</name>
    <dbReference type="NCBI Taxonomy" id="27915"/>
    <lineage>
        <taxon>Eukaryota</taxon>
        <taxon>Metazoa</taxon>
        <taxon>Spiralia</taxon>
        <taxon>Lophotrochozoa</taxon>
        <taxon>Annelida</taxon>
        <taxon>Polychaeta</taxon>
        <taxon>Sedentaria</taxon>
        <taxon>Canalipalpata</taxon>
        <taxon>Sabellida</taxon>
        <taxon>Siboglinidae</taxon>
        <taxon>Ridgeia</taxon>
    </lineage>
</organism>
<reference evidence="4" key="1">
    <citation type="journal article" date="2023" name="Mol. Biol. Evol.">
        <title>Third-Generation Sequencing Reveals the Adaptive Role of the Epigenome in Three Deep-Sea Polychaetes.</title>
        <authorList>
            <person name="Perez M."/>
            <person name="Aroh O."/>
            <person name="Sun Y."/>
            <person name="Lan Y."/>
            <person name="Juniper S.K."/>
            <person name="Young C.R."/>
            <person name="Angers B."/>
            <person name="Qian P.Y."/>
        </authorList>
    </citation>
    <scope>NUCLEOTIDE SEQUENCE</scope>
    <source>
        <strain evidence="4">R07B-5</strain>
    </source>
</reference>
<name>A0AAD9NTZ3_RIDPI</name>
<comment type="caution">
    <text evidence="4">The sequence shown here is derived from an EMBL/GenBank/DDBJ whole genome shotgun (WGS) entry which is preliminary data.</text>
</comment>
<comment type="similarity">
    <text evidence="3">Belongs to the BRAT1 family.</text>
</comment>
<evidence type="ECO:0000256" key="2">
    <source>
        <dbReference type="ARBA" id="ARBA00022490"/>
    </source>
</evidence>